<accession>A0A5Y2QII0</accession>
<dbReference type="EMBL" id="AAILJL010000001">
    <property type="protein sequence ID" value="ECF4921427.1"/>
    <property type="molecule type" value="Genomic_DNA"/>
</dbReference>
<dbReference type="Gene3D" id="2.180.10.10">
    <property type="entry name" value="RHS repeat-associated core"/>
    <property type="match status" value="1"/>
</dbReference>
<reference evidence="2" key="1">
    <citation type="submission" date="2019-07" db="EMBL/GenBank/DDBJ databases">
        <authorList>
            <consortium name="GenomeTrakr network: Whole genome sequencing for foodborne pathogen traceback"/>
        </authorList>
    </citation>
    <scope>NUCLEOTIDE SEQUENCE [LARGE SCALE GENOMIC DNA]</scope>
    <source>
        <strain evidence="2">FDA00014297</strain>
    </source>
</reference>
<dbReference type="Proteomes" id="UP000839641">
    <property type="component" value="Unassembled WGS sequence"/>
</dbReference>
<gene>
    <name evidence="2" type="ORF">FLP03_04060</name>
</gene>
<comment type="caution">
    <text evidence="2">The sequence shown here is derived from an EMBL/GenBank/DDBJ whole genome shotgun (WGS) entry which is preliminary data.</text>
</comment>
<evidence type="ECO:0000256" key="1">
    <source>
        <dbReference type="SAM" id="MobiDB-lite"/>
    </source>
</evidence>
<evidence type="ECO:0000313" key="2">
    <source>
        <dbReference type="EMBL" id="ECF4921427.1"/>
    </source>
</evidence>
<feature type="region of interest" description="Disordered" evidence="1">
    <location>
        <begin position="337"/>
        <end position="364"/>
    </location>
</feature>
<organism evidence="2">
    <name type="scientific">Salmonella enterica subsp. arizonae</name>
    <dbReference type="NCBI Taxonomy" id="59203"/>
    <lineage>
        <taxon>Bacteria</taxon>
        <taxon>Pseudomonadati</taxon>
        <taxon>Pseudomonadota</taxon>
        <taxon>Gammaproteobacteria</taxon>
        <taxon>Enterobacterales</taxon>
        <taxon>Enterobacteriaceae</taxon>
        <taxon>Salmonella</taxon>
    </lineage>
</organism>
<sequence length="395" mass="41325">MTLQLIGTNRSGSPAVSLSGGNSSNFAWSPFGGGARRKGNATSLPGFNGERQDPLSGVTHLGNGYRAYSPALRRFTCPDSASPFGIGGINPYVYCDHDPINKTDPSGHGPITWLIRKIITLAVRLGIASAETADSMASGLVTAGTVETGTALATQIATGVAQSIARARGNTVAASKLGWVTLGMGIAGGLGLGEGDIGRTLKQLRGAAKSYRLTKEASSEVSTLFEAEGGFKKIGDDVTEVQESLMEEGGHREPRHSRSSVRESTTDNDLVSNAESSLSDRNGDVIQGRSGEPGSAIDQADELENVRGLRSGSGTSETEMAQLPEHIVQAHGRQHETRLPSGGVFDPGEISSFSRSSGRYAPDKELKAGTVGSWARQPPSGVKLRPGASRYIYVV</sequence>
<dbReference type="AlphaFoldDB" id="A0A5Y2QII0"/>
<dbReference type="InterPro" id="IPR022385">
    <property type="entry name" value="Rhs_assc_core"/>
</dbReference>
<feature type="compositionally biased region" description="Polar residues" evidence="1">
    <location>
        <begin position="267"/>
        <end position="280"/>
    </location>
</feature>
<feature type="region of interest" description="Disordered" evidence="1">
    <location>
        <begin position="243"/>
        <end position="318"/>
    </location>
</feature>
<protein>
    <submittedName>
        <fullName evidence="2">RHS repeat-associated core domain-containing protein</fullName>
    </submittedName>
</protein>
<proteinExistence type="predicted"/>
<name>A0A5Y2QII0_SALER</name>
<dbReference type="NCBIfam" id="TIGR03696">
    <property type="entry name" value="Rhs_assc_core"/>
    <property type="match status" value="1"/>
</dbReference>